<dbReference type="Proteomes" id="UP000287224">
    <property type="component" value="Unassembled WGS sequence"/>
</dbReference>
<reference evidence="11" key="1">
    <citation type="submission" date="2018-12" db="EMBL/GenBank/DDBJ databases">
        <title>Tengunoibacter tsumagoiensis gen. nov., sp. nov., Dictyobacter kobayashii sp. nov., D. alpinus sp. nov., and D. joshuensis sp. nov. and description of Dictyobacteraceae fam. nov. within the order Ktedonobacterales isolated from Tengu-no-mugimeshi.</title>
        <authorList>
            <person name="Wang C.M."/>
            <person name="Zheng Y."/>
            <person name="Sakai Y."/>
            <person name="Toyoda A."/>
            <person name="Minakuchi Y."/>
            <person name="Abe K."/>
            <person name="Yokota A."/>
            <person name="Yabe S."/>
        </authorList>
    </citation>
    <scope>NUCLEOTIDE SEQUENCE [LARGE SCALE GENOMIC DNA]</scope>
    <source>
        <strain evidence="11">S-27</strain>
    </source>
</reference>
<evidence type="ECO:0000256" key="3">
    <source>
        <dbReference type="ARBA" id="ARBA00022801"/>
    </source>
</evidence>
<dbReference type="InterPro" id="IPR013785">
    <property type="entry name" value="Aldolase_TIM"/>
</dbReference>
<dbReference type="EC" id="3.2.1.22" evidence="2 5"/>
<dbReference type="Gene3D" id="2.70.98.60">
    <property type="entry name" value="alpha-galactosidase from lactobacil brevis"/>
    <property type="match status" value="1"/>
</dbReference>
<evidence type="ECO:0000313" key="10">
    <source>
        <dbReference type="EMBL" id="GCE08770.1"/>
    </source>
</evidence>
<dbReference type="PANTHER" id="PTHR43053">
    <property type="entry name" value="GLYCOSIDASE FAMILY 31"/>
    <property type="match status" value="1"/>
</dbReference>
<evidence type="ECO:0000256" key="5">
    <source>
        <dbReference type="PIRNR" id="PIRNR005536"/>
    </source>
</evidence>
<dbReference type="FunFam" id="3.20.20.70:FF:000118">
    <property type="entry name" value="Alpha-galactosidase"/>
    <property type="match status" value="1"/>
</dbReference>
<comment type="catalytic activity">
    <reaction evidence="1 5">
        <text>Hydrolysis of terminal, non-reducing alpha-D-galactose residues in alpha-D-galactosides, including galactose oligosaccharides, galactomannans and galactolipids.</text>
        <dbReference type="EC" id="3.2.1.22"/>
    </reaction>
</comment>
<dbReference type="InterPro" id="IPR002252">
    <property type="entry name" value="Glyco_hydro_36"/>
</dbReference>
<feature type="domain" description="Glycosyl hydrolase family 36 C-terminal" evidence="8">
    <location>
        <begin position="642"/>
        <end position="725"/>
    </location>
</feature>
<dbReference type="PRINTS" id="PR00743">
    <property type="entry name" value="GLHYDRLASE36"/>
</dbReference>
<dbReference type="OrthoDB" id="9758822at2"/>
<feature type="domain" description="Glycosyl hydrolase family 36 N-terminal" evidence="9">
    <location>
        <begin position="40"/>
        <end position="275"/>
    </location>
</feature>
<evidence type="ECO:0000256" key="2">
    <source>
        <dbReference type="ARBA" id="ARBA00012755"/>
    </source>
</evidence>
<evidence type="ECO:0000259" key="9">
    <source>
        <dbReference type="Pfam" id="PF16875"/>
    </source>
</evidence>
<dbReference type="Gene3D" id="3.20.20.70">
    <property type="entry name" value="Aldolase class I"/>
    <property type="match status" value="1"/>
</dbReference>
<dbReference type="Pfam" id="PF02065">
    <property type="entry name" value="Melibiase"/>
    <property type="match status" value="1"/>
</dbReference>
<dbReference type="EMBL" id="BIFQ01000002">
    <property type="protein sequence ID" value="GCE08770.1"/>
    <property type="molecule type" value="Genomic_DNA"/>
</dbReference>
<proteinExistence type="inferred from homology"/>
<dbReference type="InterPro" id="IPR038417">
    <property type="entry name" value="Alpga-gal_N_sf"/>
</dbReference>
<evidence type="ECO:0000256" key="7">
    <source>
        <dbReference type="PIRSR" id="PIRSR005536-2"/>
    </source>
</evidence>
<comment type="caution">
    <text evidence="10">The sequence shown here is derived from an EMBL/GenBank/DDBJ whole genome shotgun (WGS) entry which is preliminary data.</text>
</comment>
<keyword evidence="3 5" id="KW-0378">Hydrolase</keyword>
<dbReference type="InterPro" id="IPR013780">
    <property type="entry name" value="Glyco_hydro_b"/>
</dbReference>
<dbReference type="InterPro" id="IPR050985">
    <property type="entry name" value="Alpha-glycosidase_related"/>
</dbReference>
<dbReference type="Gene3D" id="2.60.40.1180">
    <property type="entry name" value="Golgi alpha-mannosidase II"/>
    <property type="match status" value="1"/>
</dbReference>
<dbReference type="PROSITE" id="PS00512">
    <property type="entry name" value="ALPHA_GALACTOSIDASE"/>
    <property type="match status" value="1"/>
</dbReference>
<evidence type="ECO:0000313" key="11">
    <source>
        <dbReference type="Proteomes" id="UP000287224"/>
    </source>
</evidence>
<feature type="active site" description="Proton donor" evidence="6">
    <location>
        <position position="540"/>
    </location>
</feature>
<dbReference type="SUPFAM" id="SSF51445">
    <property type="entry name" value="(Trans)glycosidases"/>
    <property type="match status" value="1"/>
</dbReference>
<gene>
    <name evidence="10" type="primary">galA</name>
    <name evidence="10" type="ORF">KDAU_60990</name>
</gene>
<name>A0A401ZPM9_9CHLR</name>
<evidence type="ECO:0000256" key="1">
    <source>
        <dbReference type="ARBA" id="ARBA00001255"/>
    </source>
</evidence>
<feature type="binding site" evidence="7">
    <location>
        <begin position="356"/>
        <end position="357"/>
    </location>
    <ligand>
        <name>substrate</name>
    </ligand>
</feature>
<keyword evidence="11" id="KW-1185">Reference proteome</keyword>
<keyword evidence="4 5" id="KW-0326">Glycosidase</keyword>
<dbReference type="PIRSF" id="PIRSF005536">
    <property type="entry name" value="Agal"/>
    <property type="match status" value="1"/>
</dbReference>
<dbReference type="RefSeq" id="WP_126601260.1">
    <property type="nucleotide sequence ID" value="NZ_BIFQ01000002.1"/>
</dbReference>
<feature type="binding site" evidence="7">
    <location>
        <begin position="466"/>
        <end position="470"/>
    </location>
    <ligand>
        <name>substrate</name>
    </ligand>
</feature>
<evidence type="ECO:0000256" key="4">
    <source>
        <dbReference type="ARBA" id="ARBA00023295"/>
    </source>
</evidence>
<dbReference type="InterPro" id="IPR017853">
    <property type="entry name" value="GH"/>
</dbReference>
<feature type="binding site" evidence="7">
    <location>
        <position position="190"/>
    </location>
    <ligand>
        <name>substrate</name>
    </ligand>
</feature>
<dbReference type="GO" id="GO:0016052">
    <property type="term" value="P:carbohydrate catabolic process"/>
    <property type="evidence" value="ECO:0007669"/>
    <property type="project" value="InterPro"/>
</dbReference>
<organism evidence="10 11">
    <name type="scientific">Dictyobacter aurantiacus</name>
    <dbReference type="NCBI Taxonomy" id="1936993"/>
    <lineage>
        <taxon>Bacteria</taxon>
        <taxon>Bacillati</taxon>
        <taxon>Chloroflexota</taxon>
        <taxon>Ktedonobacteria</taxon>
        <taxon>Ktedonobacterales</taxon>
        <taxon>Dictyobacteraceae</taxon>
        <taxon>Dictyobacter</taxon>
    </lineage>
</organism>
<dbReference type="CDD" id="cd14791">
    <property type="entry name" value="GH36"/>
    <property type="match status" value="1"/>
</dbReference>
<feature type="active site" description="Nucleophile" evidence="6">
    <location>
        <position position="468"/>
    </location>
</feature>
<protein>
    <recommendedName>
        <fullName evidence="2 5">Alpha-galactosidase</fullName>
        <ecNumber evidence="2 5">3.2.1.22</ecNumber>
    </recommendedName>
</protein>
<feature type="binding site" evidence="7">
    <location>
        <position position="518"/>
    </location>
    <ligand>
        <name>substrate</name>
    </ligand>
</feature>
<comment type="similarity">
    <text evidence="5">Belongs to the glycosyl hydrolase.</text>
</comment>
<dbReference type="InterPro" id="IPR000111">
    <property type="entry name" value="Glyco_hydro_27/36_CS"/>
</dbReference>
<feature type="binding site" evidence="7">
    <location>
        <position position="433"/>
    </location>
    <ligand>
        <name>substrate</name>
    </ligand>
</feature>
<dbReference type="AlphaFoldDB" id="A0A401ZPM9"/>
<accession>A0A401ZPM9</accession>
<dbReference type="PANTHER" id="PTHR43053:SF3">
    <property type="entry name" value="ALPHA-GALACTOSIDASE C-RELATED"/>
    <property type="match status" value="1"/>
</dbReference>
<evidence type="ECO:0000256" key="6">
    <source>
        <dbReference type="PIRSR" id="PIRSR005536-1"/>
    </source>
</evidence>
<dbReference type="Pfam" id="PF16874">
    <property type="entry name" value="Glyco_hydro_36C"/>
    <property type="match status" value="1"/>
</dbReference>
<dbReference type="GO" id="GO:0004557">
    <property type="term" value="F:alpha-galactosidase activity"/>
    <property type="evidence" value="ECO:0007669"/>
    <property type="project" value="UniProtKB-UniRule"/>
</dbReference>
<dbReference type="InterPro" id="IPR031704">
    <property type="entry name" value="Glyco_hydro_36_N"/>
</dbReference>
<sequence>MQTDQSIQEVTSGIHQQPGGKSWLLVTEHSTYALGVSEEGLLLQLYWGARLPLGTDIAAARLPRERSSQDVALTLAPEVYPVMGGLRYGEIAAQAIFSDGTRDIDLRFASAEIEEKQGLPELRLRLCDAAYPLEVILSYRVDSKNDLIIRAASFHNLGDEEILLERAFSAAWHLPQQFASRRLTTLAGHWAGESRVQQQPIVAGSVQIESRKGVTGSTAYPWFAIDTQATEQQGEVYFGTIAWSGNWNLRISTRITGETTIAGGIHEHDFAWVLAGKQSFTTPDFIAGFAEDGFNGGRHRLHNYVRQHVLPQPQASQPRPVLYNSWEATTFDVSEEGQSKLAEHAAALGVELFVVDDGWFPARNHDHAGLGDWRVDPQKFPNGLQPLVDRVHELGMQFGIWVEPEMVNPDSDLYRAHPDWIYHFPTRPRSEARNQLVLNVGRQDVQEYLIDLLDKLIGDHGVDFIKWDMNRPISEPGWPEYVAAGHNAREIWVRHVEGVYTIMDTLRARHPNLSIESCSSGGSRADLGILERTDQVWSSDNTHPDARLFIQEGISHILPGRVMGDWVTDTPSDRVQNEIPLSYRFHVAMMGMLGIGGHLLHWSEKDLAEAKRWIAVYKQIRPLVQDGDQYWLISPSATAGDWAAVESVAPDAGEAVVFVYRRTNPFWETTPRLRLQGLAPNSSYRVQLMGQPESEAQQYSGASLMHQGIALPLGHSSYASCILHLQKISSNA</sequence>
<dbReference type="InterPro" id="IPR031705">
    <property type="entry name" value="Glyco_hydro_36_C"/>
</dbReference>
<dbReference type="Pfam" id="PF16875">
    <property type="entry name" value="Glyco_hydro_36N"/>
    <property type="match status" value="1"/>
</dbReference>
<feature type="binding site" evidence="7">
    <location>
        <position position="540"/>
    </location>
    <ligand>
        <name>substrate</name>
    </ligand>
</feature>
<evidence type="ECO:0000259" key="8">
    <source>
        <dbReference type="Pfam" id="PF16874"/>
    </source>
</evidence>